<reference evidence="7" key="1">
    <citation type="submission" date="2020-10" db="EMBL/GenBank/DDBJ databases">
        <authorList>
            <person name="Han B."/>
            <person name="Lu T."/>
            <person name="Zhao Q."/>
            <person name="Huang X."/>
            <person name="Zhao Y."/>
        </authorList>
    </citation>
    <scope>NUCLEOTIDE SEQUENCE</scope>
</reference>
<evidence type="ECO:0000256" key="2">
    <source>
        <dbReference type="ARBA" id="ARBA00022737"/>
    </source>
</evidence>
<evidence type="ECO:0000256" key="1">
    <source>
        <dbReference type="ARBA" id="ARBA00022723"/>
    </source>
</evidence>
<feature type="domain" description="Zinc finger PHD-type" evidence="6">
    <location>
        <begin position="42"/>
        <end position="102"/>
    </location>
</feature>
<evidence type="ECO:0000256" key="3">
    <source>
        <dbReference type="ARBA" id="ARBA00022771"/>
    </source>
</evidence>
<dbReference type="EMBL" id="CAJGYO010000014">
    <property type="protein sequence ID" value="CAD6267995.1"/>
    <property type="molecule type" value="Genomic_DNA"/>
</dbReference>
<evidence type="ECO:0000256" key="5">
    <source>
        <dbReference type="SAM" id="MobiDB-lite"/>
    </source>
</evidence>
<dbReference type="Pfam" id="PF22908">
    <property type="entry name" value="PHD_NSD"/>
    <property type="match status" value="1"/>
</dbReference>
<proteinExistence type="predicted"/>
<keyword evidence="1" id="KW-0479">Metal-binding</keyword>
<dbReference type="InterPro" id="IPR055198">
    <property type="entry name" value="NSD_PHD"/>
</dbReference>
<evidence type="ECO:0000256" key="4">
    <source>
        <dbReference type="ARBA" id="ARBA00022833"/>
    </source>
</evidence>
<dbReference type="InterPro" id="IPR001965">
    <property type="entry name" value="Znf_PHD"/>
</dbReference>
<sequence length="356" mass="39719">MSRTGGARVGDEQGTSLDEQGRSRTGGEEVVRRDGPRPGDDLCAICDDGGDVICCDGVCQRSFHLADGNSERSRCREILRLSAEQAKMILAADKDFICKNCKYQEHQCFACGKLGSSDLSSEAEVFQCEVDDCGHFYHPKCVAKLLYPDSEDKATLFEVQVAVAREKFTCPMHECIVCKGGENKNDRNMQFAVCRRCPTTYHRMCLPSNIPFETKEGPNGSMQRAWDTFEGPDGRFIHRDRILIYCVKHPIVKKLKTPKWDHIIFPDVKKIRVPKMIVGTHNEDDIPEEEDPPEPDDIPEEEEPLEPEPSQSPPSESPPPDASDQIQCSCSSPIDSFAPASLFMHPHPGTCGWLGD</sequence>
<keyword evidence="8" id="KW-1185">Reference proteome</keyword>
<comment type="caution">
    <text evidence="7">The sequence shown here is derived from an EMBL/GenBank/DDBJ whole genome shotgun (WGS) entry which is preliminary data.</text>
</comment>
<accession>A0A811RDK2</accession>
<feature type="region of interest" description="Disordered" evidence="5">
    <location>
        <begin position="1"/>
        <end position="34"/>
    </location>
</feature>
<dbReference type="InterPro" id="IPR055197">
    <property type="entry name" value="PHDvar_NSD"/>
</dbReference>
<dbReference type="SMART" id="SM00249">
    <property type="entry name" value="PHD"/>
    <property type="match status" value="3"/>
</dbReference>
<keyword evidence="4" id="KW-0862">Zinc</keyword>
<keyword evidence="3" id="KW-0863">Zinc-finger</keyword>
<name>A0A811RDK2_9POAL</name>
<dbReference type="Pfam" id="PF23004">
    <property type="entry name" value="PHDvar_NSD"/>
    <property type="match status" value="1"/>
</dbReference>
<dbReference type="PANTHER" id="PTHR46235:SF8">
    <property type="entry name" value="ZINC FINGER PHD-TYPE DOMAIN-CONTAINING PROTEIN"/>
    <property type="match status" value="1"/>
</dbReference>
<evidence type="ECO:0000313" key="7">
    <source>
        <dbReference type="EMBL" id="CAD6267995.1"/>
    </source>
</evidence>
<dbReference type="GO" id="GO:0008270">
    <property type="term" value="F:zinc ion binding"/>
    <property type="evidence" value="ECO:0007669"/>
    <property type="project" value="UniProtKB-KW"/>
</dbReference>
<dbReference type="InterPro" id="IPR011011">
    <property type="entry name" value="Znf_FYVE_PHD"/>
</dbReference>
<evidence type="ECO:0000313" key="8">
    <source>
        <dbReference type="Proteomes" id="UP000604825"/>
    </source>
</evidence>
<dbReference type="OrthoDB" id="21264at2759"/>
<feature type="domain" description="Zinc finger PHD-type" evidence="6">
    <location>
        <begin position="107"/>
        <end position="174"/>
    </location>
</feature>
<dbReference type="PANTHER" id="PTHR46235">
    <property type="entry name" value="PHD FINGER-CONTAINING PROTEIN DDB_G0268158"/>
    <property type="match status" value="1"/>
</dbReference>
<feature type="domain" description="Zinc finger PHD-type" evidence="6">
    <location>
        <begin position="175"/>
        <end position="250"/>
    </location>
</feature>
<dbReference type="Gene3D" id="3.30.40.10">
    <property type="entry name" value="Zinc/RING finger domain, C3HC4 (zinc finger)"/>
    <property type="match status" value="2"/>
</dbReference>
<feature type="compositionally biased region" description="Pro residues" evidence="5">
    <location>
        <begin position="310"/>
        <end position="321"/>
    </location>
</feature>
<evidence type="ECO:0000259" key="6">
    <source>
        <dbReference type="SMART" id="SM00249"/>
    </source>
</evidence>
<protein>
    <recommendedName>
        <fullName evidence="6">Zinc finger PHD-type domain-containing protein</fullName>
    </recommendedName>
</protein>
<dbReference type="SUPFAM" id="SSF57903">
    <property type="entry name" value="FYVE/PHD zinc finger"/>
    <property type="match status" value="1"/>
</dbReference>
<dbReference type="GO" id="GO:0006338">
    <property type="term" value="P:chromatin remodeling"/>
    <property type="evidence" value="ECO:0007669"/>
    <property type="project" value="UniProtKB-ARBA"/>
</dbReference>
<feature type="region of interest" description="Disordered" evidence="5">
    <location>
        <begin position="280"/>
        <end position="332"/>
    </location>
</feature>
<feature type="compositionally biased region" description="Basic and acidic residues" evidence="5">
    <location>
        <begin position="19"/>
        <end position="34"/>
    </location>
</feature>
<organism evidence="7 8">
    <name type="scientific">Miscanthus lutarioriparius</name>
    <dbReference type="NCBI Taxonomy" id="422564"/>
    <lineage>
        <taxon>Eukaryota</taxon>
        <taxon>Viridiplantae</taxon>
        <taxon>Streptophyta</taxon>
        <taxon>Embryophyta</taxon>
        <taxon>Tracheophyta</taxon>
        <taxon>Spermatophyta</taxon>
        <taxon>Magnoliopsida</taxon>
        <taxon>Liliopsida</taxon>
        <taxon>Poales</taxon>
        <taxon>Poaceae</taxon>
        <taxon>PACMAD clade</taxon>
        <taxon>Panicoideae</taxon>
        <taxon>Andropogonodae</taxon>
        <taxon>Andropogoneae</taxon>
        <taxon>Saccharinae</taxon>
        <taxon>Miscanthus</taxon>
    </lineage>
</organism>
<keyword evidence="2" id="KW-0677">Repeat</keyword>
<dbReference type="Proteomes" id="UP000604825">
    <property type="component" value="Unassembled WGS sequence"/>
</dbReference>
<dbReference type="AlphaFoldDB" id="A0A811RDK2"/>
<dbReference type="InterPro" id="IPR013083">
    <property type="entry name" value="Znf_RING/FYVE/PHD"/>
</dbReference>
<gene>
    <name evidence="7" type="ORF">NCGR_LOCUS51300</name>
</gene>
<feature type="compositionally biased region" description="Acidic residues" evidence="5">
    <location>
        <begin position="285"/>
        <end position="306"/>
    </location>
</feature>